<protein>
    <recommendedName>
        <fullName evidence="3">DUF1844 domain-containing protein</fullName>
    </recommendedName>
</protein>
<feature type="compositionally biased region" description="Pro residues" evidence="1">
    <location>
        <begin position="120"/>
        <end position="137"/>
    </location>
</feature>
<evidence type="ECO:0000313" key="2">
    <source>
        <dbReference type="EMBL" id="CAA9498118.1"/>
    </source>
</evidence>
<evidence type="ECO:0008006" key="3">
    <source>
        <dbReference type="Google" id="ProtNLM"/>
    </source>
</evidence>
<organism evidence="2">
    <name type="scientific">uncultured Solirubrobacteraceae bacterium</name>
    <dbReference type="NCBI Taxonomy" id="1162706"/>
    <lineage>
        <taxon>Bacteria</taxon>
        <taxon>Bacillati</taxon>
        <taxon>Actinomycetota</taxon>
        <taxon>Thermoleophilia</taxon>
        <taxon>Solirubrobacterales</taxon>
        <taxon>Solirubrobacteraceae</taxon>
        <taxon>environmental samples</taxon>
    </lineage>
</organism>
<feature type="region of interest" description="Disordered" evidence="1">
    <location>
        <begin position="108"/>
        <end position="137"/>
    </location>
</feature>
<reference evidence="2" key="1">
    <citation type="submission" date="2020-02" db="EMBL/GenBank/DDBJ databases">
        <authorList>
            <person name="Meier V. D."/>
        </authorList>
    </citation>
    <scope>NUCLEOTIDE SEQUENCE</scope>
    <source>
        <strain evidence="2">AVDCRST_MAG53</strain>
    </source>
</reference>
<name>A0A6J4SGT8_9ACTN</name>
<accession>A0A6J4SGT8</accession>
<evidence type="ECO:0000256" key="1">
    <source>
        <dbReference type="SAM" id="MobiDB-lite"/>
    </source>
</evidence>
<dbReference type="AlphaFoldDB" id="A0A6J4SGT8"/>
<sequence length="137" mass="14422">MSQQDIPGGPEGPPPTEEELRAAYEAELKQLRVEDVVIQTIVSLLNLGGRKAGLAPGTEDERDLDQLALAVESVRRLLPFVEEVLGPDATQLRDALAQLQMAYVRLGGTGSEGAVGEPAAPAPPAAPPPPRIWTPGS</sequence>
<gene>
    <name evidence="2" type="ORF">AVDCRST_MAG53-2239</name>
</gene>
<dbReference type="EMBL" id="CADCVR010000058">
    <property type="protein sequence ID" value="CAA9498118.1"/>
    <property type="molecule type" value="Genomic_DNA"/>
</dbReference>
<proteinExistence type="predicted"/>